<reference evidence="1 2" key="1">
    <citation type="journal article" date="2012" name="J. Bacteriol.">
        <title>Genome sequence of benzo(a)pyrene-degrading bacterium Novosphingobium pentaromativorans US6-1.</title>
        <authorList>
            <person name="Luo Y.R."/>
            <person name="Kang S.G."/>
            <person name="Kim S.J."/>
            <person name="Kim M.R."/>
            <person name="Li N."/>
            <person name="Lee J.H."/>
            <person name="Kwon K.K."/>
        </authorList>
    </citation>
    <scope>NUCLEOTIDE SEQUENCE [LARGE SCALE GENOMIC DNA]</scope>
    <source>
        <strain evidence="1 2">US6-1</strain>
    </source>
</reference>
<protein>
    <submittedName>
        <fullName evidence="1">Uncharacterized protein</fullName>
    </submittedName>
</protein>
<keyword evidence="2" id="KW-1185">Reference proteome</keyword>
<name>G6EHQ4_9SPHN</name>
<evidence type="ECO:0000313" key="2">
    <source>
        <dbReference type="Proteomes" id="UP000004030"/>
    </source>
</evidence>
<dbReference type="EMBL" id="AGFM01000061">
    <property type="protein sequence ID" value="EHJ59214.1"/>
    <property type="molecule type" value="Genomic_DNA"/>
</dbReference>
<dbReference type="Proteomes" id="UP000004030">
    <property type="component" value="Unassembled WGS sequence"/>
</dbReference>
<gene>
    <name evidence="1" type="ORF">NSU_3875</name>
</gene>
<organism evidence="1 2">
    <name type="scientific">Novosphingobium pentaromativorans US6-1</name>
    <dbReference type="NCBI Taxonomy" id="1088721"/>
    <lineage>
        <taxon>Bacteria</taxon>
        <taxon>Pseudomonadati</taxon>
        <taxon>Pseudomonadota</taxon>
        <taxon>Alphaproteobacteria</taxon>
        <taxon>Sphingomonadales</taxon>
        <taxon>Sphingomonadaceae</taxon>
        <taxon>Novosphingobium</taxon>
    </lineage>
</organism>
<accession>G6EHQ4</accession>
<sequence>MEGESLICVVLSFSLWFSFNLGICRGEINEDPHCVLQ</sequence>
<dbReference type="AlphaFoldDB" id="G6EHQ4"/>
<comment type="caution">
    <text evidence="1">The sequence shown here is derived from an EMBL/GenBank/DDBJ whole genome shotgun (WGS) entry which is preliminary data.</text>
</comment>
<proteinExistence type="predicted"/>
<evidence type="ECO:0000313" key="1">
    <source>
        <dbReference type="EMBL" id="EHJ59214.1"/>
    </source>
</evidence>